<evidence type="ECO:0000256" key="1">
    <source>
        <dbReference type="ARBA" id="ARBA00006640"/>
    </source>
</evidence>
<dbReference type="GO" id="GO:1990904">
    <property type="term" value="C:ribonucleoprotein complex"/>
    <property type="evidence" value="ECO:0007669"/>
    <property type="project" value="UniProtKB-KW"/>
</dbReference>
<evidence type="ECO:0000313" key="6">
    <source>
        <dbReference type="EMBL" id="AXK60536.1"/>
    </source>
</evidence>
<evidence type="ECO:0000313" key="7">
    <source>
        <dbReference type="Proteomes" id="UP000254834"/>
    </source>
</evidence>
<dbReference type="GO" id="GO:0006412">
    <property type="term" value="P:translation"/>
    <property type="evidence" value="ECO:0007669"/>
    <property type="project" value="UniProtKB-UniRule"/>
</dbReference>
<reference evidence="6 7" key="1">
    <citation type="submission" date="2017-12" db="EMBL/GenBank/DDBJ databases">
        <title>Chromulinavorax destructans is a abundant pathogen of dominant heterotrophic picoflagllates.</title>
        <authorList>
            <person name="Deeg C.M."/>
            <person name="Zimmer M."/>
            <person name="Suttle C.A."/>
        </authorList>
    </citation>
    <scope>NUCLEOTIDE SEQUENCE [LARGE SCALE GENOMIC DNA]</scope>
    <source>
        <strain evidence="6 7">SeV1</strain>
    </source>
</reference>
<dbReference type="HAMAP" id="MF_00358">
    <property type="entry name" value="Ribosomal_bS21"/>
    <property type="match status" value="1"/>
</dbReference>
<dbReference type="GO" id="GO:0003735">
    <property type="term" value="F:structural constituent of ribosome"/>
    <property type="evidence" value="ECO:0007669"/>
    <property type="project" value="InterPro"/>
</dbReference>
<dbReference type="AlphaFoldDB" id="A0A345ZB69"/>
<sequence>MSKKQANVKVFVTANVDKALRQLKKKIEREGIVRDMKRVVYFESPTQKKRKRLIRAIKQNLMRLATRGELYTKQ</sequence>
<evidence type="ECO:0000256" key="5">
    <source>
        <dbReference type="HAMAP-Rule" id="MF_00358"/>
    </source>
</evidence>
<dbReference type="GO" id="GO:0005840">
    <property type="term" value="C:ribosome"/>
    <property type="evidence" value="ECO:0007669"/>
    <property type="project" value="UniProtKB-KW"/>
</dbReference>
<dbReference type="Pfam" id="PF01165">
    <property type="entry name" value="Ribosomal_S21"/>
    <property type="match status" value="1"/>
</dbReference>
<keyword evidence="2 5" id="KW-0689">Ribosomal protein</keyword>
<dbReference type="NCBIfam" id="TIGR00030">
    <property type="entry name" value="S21p"/>
    <property type="match status" value="1"/>
</dbReference>
<evidence type="ECO:0000256" key="3">
    <source>
        <dbReference type="ARBA" id="ARBA00023274"/>
    </source>
</evidence>
<evidence type="ECO:0000256" key="2">
    <source>
        <dbReference type="ARBA" id="ARBA00022980"/>
    </source>
</evidence>
<dbReference type="OrthoDB" id="9811907at2"/>
<name>A0A345ZB69_9BACT</name>
<protein>
    <recommendedName>
        <fullName evidence="4 5">Small ribosomal subunit protein bS21</fullName>
    </recommendedName>
</protein>
<dbReference type="InterPro" id="IPR001911">
    <property type="entry name" value="Ribosomal_bS21"/>
</dbReference>
<dbReference type="Gene3D" id="1.20.5.1150">
    <property type="entry name" value="Ribosomal protein S8"/>
    <property type="match status" value="1"/>
</dbReference>
<dbReference type="Proteomes" id="UP000254834">
    <property type="component" value="Chromosome"/>
</dbReference>
<dbReference type="KEGG" id="cdes:C0J27_02135"/>
<dbReference type="EMBL" id="CP025544">
    <property type="protein sequence ID" value="AXK60536.1"/>
    <property type="molecule type" value="Genomic_DNA"/>
</dbReference>
<gene>
    <name evidence="5 6" type="primary">rpsU</name>
    <name evidence="6" type="ORF">C0J27_02135</name>
</gene>
<keyword evidence="3 5" id="KW-0687">Ribonucleoprotein</keyword>
<keyword evidence="7" id="KW-1185">Reference proteome</keyword>
<evidence type="ECO:0000256" key="4">
    <source>
        <dbReference type="ARBA" id="ARBA00035135"/>
    </source>
</evidence>
<dbReference type="RefSeq" id="WP_115585551.1">
    <property type="nucleotide sequence ID" value="NZ_CP025544.1"/>
</dbReference>
<comment type="similarity">
    <text evidence="1 5">Belongs to the bacterial ribosomal protein bS21 family.</text>
</comment>
<proteinExistence type="inferred from homology"/>
<accession>A0A345ZB69</accession>
<dbReference type="InterPro" id="IPR038380">
    <property type="entry name" value="Ribosomal_bS21_sf"/>
</dbReference>
<organism evidence="6 7">
    <name type="scientific">Candidatus Chromulinivorax destructor</name>
    <dbReference type="NCBI Taxonomy" id="2066483"/>
    <lineage>
        <taxon>Bacteria</taxon>
        <taxon>Candidatus Babelota</taxon>
        <taxon>Candidatus Babeliae</taxon>
        <taxon>Candidatus Babeliales</taxon>
        <taxon>Candidatus Chromulinivoraceae</taxon>
        <taxon>Candidatus Chromulinivorax</taxon>
    </lineage>
</organism>